<keyword evidence="1" id="KW-1133">Transmembrane helix</keyword>
<keyword evidence="1" id="KW-0472">Membrane</keyword>
<dbReference type="HOGENOM" id="CLU_471072_0_0_1"/>
<dbReference type="InParanoid" id="A0A0C3GZ38"/>
<dbReference type="EMBL" id="KN832887">
    <property type="protein sequence ID" value="KIM95516.1"/>
    <property type="molecule type" value="Genomic_DNA"/>
</dbReference>
<keyword evidence="3" id="KW-1185">Reference proteome</keyword>
<name>A0A0C3GZ38_OIDMZ</name>
<reference evidence="3" key="2">
    <citation type="submission" date="2015-01" db="EMBL/GenBank/DDBJ databases">
        <title>Evolutionary Origins and Diversification of the Mycorrhizal Mutualists.</title>
        <authorList>
            <consortium name="DOE Joint Genome Institute"/>
            <consortium name="Mycorrhizal Genomics Consortium"/>
            <person name="Kohler A."/>
            <person name="Kuo A."/>
            <person name="Nagy L.G."/>
            <person name="Floudas D."/>
            <person name="Copeland A."/>
            <person name="Barry K.W."/>
            <person name="Cichocki N."/>
            <person name="Veneault-Fourrey C."/>
            <person name="LaButti K."/>
            <person name="Lindquist E.A."/>
            <person name="Lipzen A."/>
            <person name="Lundell T."/>
            <person name="Morin E."/>
            <person name="Murat C."/>
            <person name="Riley R."/>
            <person name="Ohm R."/>
            <person name="Sun H."/>
            <person name="Tunlid A."/>
            <person name="Henrissat B."/>
            <person name="Grigoriev I.V."/>
            <person name="Hibbett D.S."/>
            <person name="Martin F."/>
        </authorList>
    </citation>
    <scope>NUCLEOTIDE SEQUENCE [LARGE SCALE GENOMIC DNA]</scope>
    <source>
        <strain evidence="3">Zn</strain>
    </source>
</reference>
<keyword evidence="1" id="KW-0812">Transmembrane</keyword>
<dbReference type="AlphaFoldDB" id="A0A0C3GZ38"/>
<dbReference type="Proteomes" id="UP000054321">
    <property type="component" value="Unassembled WGS sequence"/>
</dbReference>
<dbReference type="OrthoDB" id="5412569at2759"/>
<feature type="transmembrane region" description="Helical" evidence="1">
    <location>
        <begin position="15"/>
        <end position="35"/>
    </location>
</feature>
<sequence length="590" mass="63349">MDHKASILSSYREPFLVNLVAAFCLALLIALGAYVNSTTILVGGTSSPGFHAIQVDSTSWNVGCTVLGTAVGLLLSWGYSSFDGLLTRKELQSPNGVLAMYLRPLSAMRGFNQLRRRRFPVTRSFLILATAVSSLASATTVAIFGIHTERVLVNNPLASYSLDQIYRVPGDVQHPDQVSFVTVGANPALLSSFLYRDSYLRSFQADGQTDTSLSTGNYVSESGPIGDTIFPGLNSSGIGLNMTSYTQYSGPSSGFDLPTSYTFERLDAAVFGTVVDVACVDATASYNVTTTKYGDQETPDAVLYTFVKNDVINTTILQDPNFNSGLCIGSIVTEQNGEPLHTFLFPGGYYIDTPLVSECTYGGNEILASISLLEGGSPLQVNGIVTQGSPINATIKWLLSNMTDQYISRYSHGGPGGSLADGWVTSGFYVGGFDTIRTSIAPTMSTILSELGQAYYSLLRQNVEVANLDRGLDKIPDNGSFVKIAVTVLRVGGSSAAWIIIYGLLFMSALLGVVIAPVQKRVLPWSPQNPVEILQKCLPMAAIIDDLTPLKYREQFEVAYGDGAGELTQSKQTNALIDPQAQQTGYDGYN</sequence>
<proteinExistence type="predicted"/>
<protein>
    <submittedName>
        <fullName evidence="2">Uncharacterized protein</fullName>
    </submittedName>
</protein>
<evidence type="ECO:0000313" key="3">
    <source>
        <dbReference type="Proteomes" id="UP000054321"/>
    </source>
</evidence>
<feature type="transmembrane region" description="Helical" evidence="1">
    <location>
        <begin position="125"/>
        <end position="146"/>
    </location>
</feature>
<gene>
    <name evidence="2" type="ORF">OIDMADRAFT_59974</name>
</gene>
<organism evidence="2 3">
    <name type="scientific">Oidiodendron maius (strain Zn)</name>
    <dbReference type="NCBI Taxonomy" id="913774"/>
    <lineage>
        <taxon>Eukaryota</taxon>
        <taxon>Fungi</taxon>
        <taxon>Dikarya</taxon>
        <taxon>Ascomycota</taxon>
        <taxon>Pezizomycotina</taxon>
        <taxon>Leotiomycetes</taxon>
        <taxon>Leotiomycetes incertae sedis</taxon>
        <taxon>Myxotrichaceae</taxon>
        <taxon>Oidiodendron</taxon>
    </lineage>
</organism>
<reference evidence="2 3" key="1">
    <citation type="submission" date="2014-04" db="EMBL/GenBank/DDBJ databases">
        <authorList>
            <consortium name="DOE Joint Genome Institute"/>
            <person name="Kuo A."/>
            <person name="Martino E."/>
            <person name="Perotto S."/>
            <person name="Kohler A."/>
            <person name="Nagy L.G."/>
            <person name="Floudas D."/>
            <person name="Copeland A."/>
            <person name="Barry K.W."/>
            <person name="Cichocki N."/>
            <person name="Veneault-Fourrey C."/>
            <person name="LaButti K."/>
            <person name="Lindquist E.A."/>
            <person name="Lipzen A."/>
            <person name="Lundell T."/>
            <person name="Morin E."/>
            <person name="Murat C."/>
            <person name="Sun H."/>
            <person name="Tunlid A."/>
            <person name="Henrissat B."/>
            <person name="Grigoriev I.V."/>
            <person name="Hibbett D.S."/>
            <person name="Martin F."/>
            <person name="Nordberg H.P."/>
            <person name="Cantor M.N."/>
            <person name="Hua S.X."/>
        </authorList>
    </citation>
    <scope>NUCLEOTIDE SEQUENCE [LARGE SCALE GENOMIC DNA]</scope>
    <source>
        <strain evidence="2 3">Zn</strain>
    </source>
</reference>
<evidence type="ECO:0000313" key="2">
    <source>
        <dbReference type="EMBL" id="KIM95516.1"/>
    </source>
</evidence>
<feature type="transmembrane region" description="Helical" evidence="1">
    <location>
        <begin position="60"/>
        <end position="79"/>
    </location>
</feature>
<evidence type="ECO:0000256" key="1">
    <source>
        <dbReference type="SAM" id="Phobius"/>
    </source>
</evidence>
<accession>A0A0C3GZ38</accession>
<feature type="transmembrane region" description="Helical" evidence="1">
    <location>
        <begin position="496"/>
        <end position="518"/>
    </location>
</feature>